<name>A0A1I0DRU5_9FIRM</name>
<dbReference type="Proteomes" id="UP000199568">
    <property type="component" value="Unassembled WGS sequence"/>
</dbReference>
<reference evidence="2 3" key="1">
    <citation type="submission" date="2016-10" db="EMBL/GenBank/DDBJ databases">
        <authorList>
            <person name="de Groot N.N."/>
        </authorList>
    </citation>
    <scope>NUCLEOTIDE SEQUENCE [LARGE SCALE GENOMIC DNA]</scope>
    <source>
        <strain evidence="2 3">DSM 18979</strain>
    </source>
</reference>
<dbReference type="AlphaFoldDB" id="A0A1I0DRU5"/>
<keyword evidence="2" id="KW-0489">Methyltransferase</keyword>
<keyword evidence="2" id="KW-0808">Transferase</keyword>
<organism evidence="2 3">
    <name type="scientific">Natronincola peptidivorans</name>
    <dbReference type="NCBI Taxonomy" id="426128"/>
    <lineage>
        <taxon>Bacteria</taxon>
        <taxon>Bacillati</taxon>
        <taxon>Bacillota</taxon>
        <taxon>Clostridia</taxon>
        <taxon>Peptostreptococcales</taxon>
        <taxon>Natronincolaceae</taxon>
        <taxon>Natronincola</taxon>
    </lineage>
</organism>
<gene>
    <name evidence="2" type="ORF">SAMN05660297_02116</name>
</gene>
<dbReference type="RefSeq" id="WP_090443447.1">
    <property type="nucleotide sequence ID" value="NZ_FOHU01000008.1"/>
</dbReference>
<dbReference type="CDD" id="cd02440">
    <property type="entry name" value="AdoMet_MTases"/>
    <property type="match status" value="1"/>
</dbReference>
<dbReference type="STRING" id="426128.SAMN05660297_02116"/>
<keyword evidence="3" id="KW-1185">Reference proteome</keyword>
<evidence type="ECO:0000313" key="2">
    <source>
        <dbReference type="EMBL" id="SET34478.1"/>
    </source>
</evidence>
<accession>A0A1I0DRU5</accession>
<feature type="domain" description="Methyltransferase" evidence="1">
    <location>
        <begin position="47"/>
        <end position="162"/>
    </location>
</feature>
<dbReference type="InterPro" id="IPR025714">
    <property type="entry name" value="Methyltranfer_dom"/>
</dbReference>
<evidence type="ECO:0000313" key="3">
    <source>
        <dbReference type="Proteomes" id="UP000199568"/>
    </source>
</evidence>
<protein>
    <submittedName>
        <fullName evidence="2">Demethylmenaquinone methyltransferase / 2-methoxy-6-polyprenyl-1,4-benzoquinol methylase</fullName>
    </submittedName>
</protein>
<dbReference type="OrthoDB" id="9784101at2"/>
<evidence type="ECO:0000259" key="1">
    <source>
        <dbReference type="Pfam" id="PF13847"/>
    </source>
</evidence>
<dbReference type="SUPFAM" id="SSF53335">
    <property type="entry name" value="S-adenosyl-L-methionine-dependent methyltransferases"/>
    <property type="match status" value="1"/>
</dbReference>
<dbReference type="Gene3D" id="3.40.50.150">
    <property type="entry name" value="Vaccinia Virus protein VP39"/>
    <property type="match status" value="1"/>
</dbReference>
<dbReference type="GO" id="GO:0008168">
    <property type="term" value="F:methyltransferase activity"/>
    <property type="evidence" value="ECO:0007669"/>
    <property type="project" value="UniProtKB-KW"/>
</dbReference>
<proteinExistence type="predicted"/>
<dbReference type="GO" id="GO:0032259">
    <property type="term" value="P:methylation"/>
    <property type="evidence" value="ECO:0007669"/>
    <property type="project" value="UniProtKB-KW"/>
</dbReference>
<dbReference type="Pfam" id="PF13847">
    <property type="entry name" value="Methyltransf_31"/>
    <property type="match status" value="1"/>
</dbReference>
<dbReference type="PANTHER" id="PTHR44068">
    <property type="entry name" value="ZGC:194242"/>
    <property type="match status" value="1"/>
</dbReference>
<dbReference type="EMBL" id="FOHU01000008">
    <property type="protein sequence ID" value="SET34478.1"/>
    <property type="molecule type" value="Genomic_DNA"/>
</dbReference>
<sequence>MSIKKLIFNEESKSANKFFMKMLKWLDHPKRTKYNNPEKLAKASGIQPGQTVLEIGCGSGFFTSHASKLLGSEGKLYSTDIHSLAVEETQKKVNELGLKNVVVKIDDAMSSSFEDSTFDLVLLYGVVPAPVISMTDISCEIYRVLKPGGVYAIWTMVPFWSPNAALKSASFEKMKRVNGVYRFRKL</sequence>
<dbReference type="InterPro" id="IPR029063">
    <property type="entry name" value="SAM-dependent_MTases_sf"/>
</dbReference>
<dbReference type="InterPro" id="IPR050447">
    <property type="entry name" value="Erg6_SMT_methyltransf"/>
</dbReference>
<dbReference type="PANTHER" id="PTHR44068:SF11">
    <property type="entry name" value="GERANYL DIPHOSPHATE 2-C-METHYLTRANSFERASE"/>
    <property type="match status" value="1"/>
</dbReference>